<dbReference type="InterPro" id="IPR006086">
    <property type="entry name" value="XPG-I_dom"/>
</dbReference>
<evidence type="ECO:0000313" key="17">
    <source>
        <dbReference type="Proteomes" id="UP000095767"/>
    </source>
</evidence>
<dbReference type="FunFam" id="3.40.50.1010:FF:000032">
    <property type="entry name" value="Flap endonuclease GEN-like 1"/>
    <property type="match status" value="1"/>
</dbReference>
<reference evidence="16 17" key="1">
    <citation type="submission" date="2016-09" db="EMBL/GenBank/DDBJ databases">
        <title>The draft genome of Dichanthelium oligosanthes: A C3 panicoid grass species.</title>
        <authorList>
            <person name="Studer A.J."/>
            <person name="Schnable J.C."/>
            <person name="Brutnell T.P."/>
        </authorList>
    </citation>
    <scope>NUCLEOTIDE SEQUENCE [LARGE SCALE GENOMIC DNA]</scope>
    <source>
        <strain evidence="17">cv. Kellogg 1175</strain>
        <tissue evidence="16">Leaf</tissue>
    </source>
</reference>
<dbReference type="Pfam" id="PF00867">
    <property type="entry name" value="XPG_I"/>
    <property type="match status" value="1"/>
</dbReference>
<dbReference type="Proteomes" id="UP000095767">
    <property type="component" value="Unassembled WGS sequence"/>
</dbReference>
<dbReference type="SUPFAM" id="SSF88723">
    <property type="entry name" value="PIN domain-like"/>
    <property type="match status" value="1"/>
</dbReference>
<comment type="similarity">
    <text evidence="11">Belongs to the XPG/RAD2 endonuclease family. GEN subfamily.</text>
</comment>
<evidence type="ECO:0000256" key="13">
    <source>
        <dbReference type="SAM" id="MobiDB-lite"/>
    </source>
</evidence>
<gene>
    <name evidence="16" type="ORF">BAE44_0023015</name>
</gene>
<dbReference type="Gene3D" id="1.10.150.20">
    <property type="entry name" value="5' to 3' exonuclease, C-terminal subdomain"/>
    <property type="match status" value="1"/>
</dbReference>
<evidence type="ECO:0000256" key="8">
    <source>
        <dbReference type="ARBA" id="ARBA00022842"/>
    </source>
</evidence>
<dbReference type="CDD" id="cd09869">
    <property type="entry name" value="PIN_GEN1"/>
    <property type="match status" value="1"/>
</dbReference>
<keyword evidence="17" id="KW-1185">Reference proteome</keyword>
<name>A0A1E5UT16_9POAL</name>
<evidence type="ECO:0000256" key="12">
    <source>
        <dbReference type="ARBA" id="ARBA00073453"/>
    </source>
</evidence>
<dbReference type="AlphaFoldDB" id="A0A1E5UT16"/>
<evidence type="ECO:0000256" key="11">
    <source>
        <dbReference type="ARBA" id="ARBA00038112"/>
    </source>
</evidence>
<dbReference type="GO" id="GO:0009555">
    <property type="term" value="P:pollen development"/>
    <property type="evidence" value="ECO:0007669"/>
    <property type="project" value="TreeGrafter"/>
</dbReference>
<evidence type="ECO:0000256" key="4">
    <source>
        <dbReference type="ARBA" id="ARBA00022723"/>
    </source>
</evidence>
<keyword evidence="4" id="KW-0479">Metal-binding</keyword>
<feature type="compositionally biased region" description="Basic and acidic residues" evidence="13">
    <location>
        <begin position="594"/>
        <end position="623"/>
    </location>
</feature>
<keyword evidence="7" id="KW-0378">Hydrolase</keyword>
<evidence type="ECO:0000256" key="9">
    <source>
        <dbReference type="ARBA" id="ARBA00023204"/>
    </source>
</evidence>
<evidence type="ECO:0000256" key="1">
    <source>
        <dbReference type="ARBA" id="ARBA00001946"/>
    </source>
</evidence>
<dbReference type="EMBL" id="LWDX02064672">
    <property type="protein sequence ID" value="OEL15968.1"/>
    <property type="molecule type" value="Genomic_DNA"/>
</dbReference>
<evidence type="ECO:0000259" key="14">
    <source>
        <dbReference type="SMART" id="SM00484"/>
    </source>
</evidence>
<dbReference type="InterPro" id="IPR036279">
    <property type="entry name" value="5-3_exonuclease_C_sf"/>
</dbReference>
<accession>A0A1E5UT16</accession>
<keyword evidence="10" id="KW-0539">Nucleus</keyword>
<dbReference type="InterPro" id="IPR006085">
    <property type="entry name" value="XPG_DNA_repair_N"/>
</dbReference>
<dbReference type="CDD" id="cd00024">
    <property type="entry name" value="CD_CSD"/>
    <property type="match status" value="1"/>
</dbReference>
<dbReference type="PANTHER" id="PTHR11081:SF59">
    <property type="entry name" value="FI23547P1"/>
    <property type="match status" value="1"/>
</dbReference>
<dbReference type="InterPro" id="IPR006084">
    <property type="entry name" value="XPG/Rad2"/>
</dbReference>
<feature type="domain" description="XPG N-terminal" evidence="15">
    <location>
        <begin position="1"/>
        <end position="99"/>
    </location>
</feature>
<dbReference type="FunFam" id="1.10.150.20:FF:000030">
    <property type="entry name" value="Flap endonuclease GEN-like 1"/>
    <property type="match status" value="1"/>
</dbReference>
<feature type="region of interest" description="Disordered" evidence="13">
    <location>
        <begin position="594"/>
        <end position="637"/>
    </location>
</feature>
<comment type="cofactor">
    <cofactor evidence="1">
        <name>Mg(2+)</name>
        <dbReference type="ChEBI" id="CHEBI:18420"/>
    </cofactor>
</comment>
<dbReference type="InterPro" id="IPR029060">
    <property type="entry name" value="PIN-like_dom_sf"/>
</dbReference>
<evidence type="ECO:0000256" key="3">
    <source>
        <dbReference type="ARBA" id="ARBA00022722"/>
    </source>
</evidence>
<protein>
    <recommendedName>
        <fullName evidence="12">Flap endonuclease GEN-like 1</fullName>
    </recommendedName>
</protein>
<evidence type="ECO:0000256" key="10">
    <source>
        <dbReference type="ARBA" id="ARBA00023242"/>
    </source>
</evidence>
<keyword evidence="8" id="KW-0460">Magnesium</keyword>
<dbReference type="PANTHER" id="PTHR11081">
    <property type="entry name" value="FLAP ENDONUCLEASE FAMILY MEMBER"/>
    <property type="match status" value="1"/>
</dbReference>
<proteinExistence type="inferred from homology"/>
<comment type="caution">
    <text evidence="16">The sequence shown here is derived from an EMBL/GenBank/DDBJ whole genome shotgun (WGS) entry which is preliminary data.</text>
</comment>
<dbReference type="SMART" id="SM00485">
    <property type="entry name" value="XPGN"/>
    <property type="match status" value="1"/>
</dbReference>
<dbReference type="SUPFAM" id="SSF47807">
    <property type="entry name" value="5' to 3' exonuclease, C-terminal subdomain"/>
    <property type="match status" value="1"/>
</dbReference>
<dbReference type="Pfam" id="PF00752">
    <property type="entry name" value="XPG_N"/>
    <property type="match status" value="1"/>
</dbReference>
<dbReference type="GO" id="GO:0017108">
    <property type="term" value="F:5'-flap endonuclease activity"/>
    <property type="evidence" value="ECO:0007669"/>
    <property type="project" value="TreeGrafter"/>
</dbReference>
<feature type="region of interest" description="Disordered" evidence="13">
    <location>
        <begin position="548"/>
        <end position="582"/>
    </location>
</feature>
<keyword evidence="6" id="KW-0227">DNA damage</keyword>
<dbReference type="Gene3D" id="3.40.50.1010">
    <property type="entry name" value="5'-nuclease"/>
    <property type="match status" value="1"/>
</dbReference>
<dbReference type="PRINTS" id="PR00853">
    <property type="entry name" value="XPGRADSUPER"/>
</dbReference>
<dbReference type="SMART" id="SM00484">
    <property type="entry name" value="XPGI"/>
    <property type="match status" value="1"/>
</dbReference>
<dbReference type="GO" id="GO:0006281">
    <property type="term" value="P:DNA repair"/>
    <property type="evidence" value="ECO:0007669"/>
    <property type="project" value="UniProtKB-KW"/>
</dbReference>
<keyword evidence="5 16" id="KW-0255">Endonuclease</keyword>
<dbReference type="GO" id="GO:0046872">
    <property type="term" value="F:metal ion binding"/>
    <property type="evidence" value="ECO:0007669"/>
    <property type="project" value="UniProtKB-KW"/>
</dbReference>
<keyword evidence="3" id="KW-0540">Nuclease</keyword>
<organism evidence="16 17">
    <name type="scientific">Dichanthelium oligosanthes</name>
    <dbReference type="NCBI Taxonomy" id="888268"/>
    <lineage>
        <taxon>Eukaryota</taxon>
        <taxon>Viridiplantae</taxon>
        <taxon>Streptophyta</taxon>
        <taxon>Embryophyta</taxon>
        <taxon>Tracheophyta</taxon>
        <taxon>Spermatophyta</taxon>
        <taxon>Magnoliopsida</taxon>
        <taxon>Liliopsida</taxon>
        <taxon>Poales</taxon>
        <taxon>Poaceae</taxon>
        <taxon>PACMAD clade</taxon>
        <taxon>Panicoideae</taxon>
        <taxon>Panicodae</taxon>
        <taxon>Paniceae</taxon>
        <taxon>Dichantheliinae</taxon>
        <taxon>Dichanthelium</taxon>
    </lineage>
</organism>
<dbReference type="OrthoDB" id="2959108at2759"/>
<keyword evidence="9" id="KW-0234">DNA repair</keyword>
<dbReference type="STRING" id="888268.A0A1E5UT16"/>
<evidence type="ECO:0000256" key="6">
    <source>
        <dbReference type="ARBA" id="ARBA00022763"/>
    </source>
</evidence>
<evidence type="ECO:0000256" key="5">
    <source>
        <dbReference type="ARBA" id="ARBA00022759"/>
    </source>
</evidence>
<feature type="domain" description="XPG-I" evidence="14">
    <location>
        <begin position="139"/>
        <end position="209"/>
    </location>
</feature>
<evidence type="ECO:0000256" key="2">
    <source>
        <dbReference type="ARBA" id="ARBA00004123"/>
    </source>
</evidence>
<evidence type="ECO:0000256" key="7">
    <source>
        <dbReference type="ARBA" id="ARBA00022801"/>
    </source>
</evidence>
<comment type="subcellular location">
    <subcellularLocation>
        <location evidence="2">Nucleus</location>
    </subcellularLocation>
</comment>
<sequence length="637" mass="71042">MGVGGSFWDLLKPYARHEGAGYLRGRRVAVDLSFWIVSHSTAIRARSPRARKPHLRTTFFRTLSLFAKMGAFPVFVVDGQPSPLKSQARAARFFRGSGMDLAALPSTEAEAGSSAAAAPVKGRNAAFMRCVDECVELLEYLGMPVLRAKGEAEALCAQLNNEGHVDACITADSDAFLFGAKTVIKVLKSNCKEPFECYNIADIESGLGLKRKQMVAMALLIGSDHDLHGVPGFGLETALRFVQLFDEDEILDKLHEIGRGVYPFLEGFDNPHIDDLPSSSTKSPTVKSPHCSHCGHPGSKKNHSKVGCNYCLVDSLENCMAKPAGFKCECPTCEKARDLKEQKRHENWQIKVCKRIAAETNFPNEEIIKLYLSDNNLDKEKGVPLLSWNKPDVEALVDFLTYSQNWEPSYIRQRMLPMLSTLYLRDVASSPSTPLLLYNQYEFDSIQRIKIRCGHPYYLVKWKRDTRGVNSNISSKEPVTEGETSSEIVVLDEDDDEDTVVCESPELLDEPDVPQVLTDDGCCFLLTDEDIQLVSAAFPKETARFQEEQRLKEAKSRSRKSKSIANSAFETPKGPRPSGVQLSITEFYRRSKKGLDIESGKKPVGEGQEAKEGSRKASDRDLNKSLPRSVRRRILFD</sequence>
<dbReference type="GO" id="GO:0005634">
    <property type="term" value="C:nucleus"/>
    <property type="evidence" value="ECO:0007669"/>
    <property type="project" value="UniProtKB-SubCell"/>
</dbReference>
<evidence type="ECO:0000313" key="16">
    <source>
        <dbReference type="EMBL" id="OEL15968.1"/>
    </source>
</evidence>
<evidence type="ECO:0000259" key="15">
    <source>
        <dbReference type="SMART" id="SM00485"/>
    </source>
</evidence>